<sequence precursor="true">MLHPTLMAASLPLLVVTTCVQPSWAAPTVTAANRATSASEVNIAAIAEINGSPSDQFDRQLAQTFLARTSGVLQSIAVTAGARAGAAQTDGLGLRMAIAPFNAENRLLGEILSISPVDNVEPLPGFGGPFSQPDVLQASANFESSGIVLHAGSSYAMIFSAERLDDSFFILGGDLPDYEGGLIGGRLNDQPFQFQPITDLFFEVTVDAVPEPASLAIVLATLPFAFTRHRK</sequence>
<reference evidence="2 3" key="1">
    <citation type="submission" date="2019-02" db="EMBL/GenBank/DDBJ databases">
        <title>Deep-cultivation of Planctomycetes and their phenomic and genomic characterization uncovers novel biology.</title>
        <authorList>
            <person name="Wiegand S."/>
            <person name="Jogler M."/>
            <person name="Boedeker C."/>
            <person name="Pinto D."/>
            <person name="Vollmers J."/>
            <person name="Rivas-Marin E."/>
            <person name="Kohn T."/>
            <person name="Peeters S.H."/>
            <person name="Heuer A."/>
            <person name="Rast P."/>
            <person name="Oberbeckmann S."/>
            <person name="Bunk B."/>
            <person name="Jeske O."/>
            <person name="Meyerdierks A."/>
            <person name="Storesund J.E."/>
            <person name="Kallscheuer N."/>
            <person name="Luecker S."/>
            <person name="Lage O.M."/>
            <person name="Pohl T."/>
            <person name="Merkel B.J."/>
            <person name="Hornburger P."/>
            <person name="Mueller R.-W."/>
            <person name="Bruemmer F."/>
            <person name="Labrenz M."/>
            <person name="Spormann A.M."/>
            <person name="Op Den Camp H."/>
            <person name="Overmann J."/>
            <person name="Amann R."/>
            <person name="Jetten M.S.M."/>
            <person name="Mascher T."/>
            <person name="Medema M.H."/>
            <person name="Devos D.P."/>
            <person name="Kaster A.-K."/>
            <person name="Ovreas L."/>
            <person name="Rohde M."/>
            <person name="Galperin M.Y."/>
            <person name="Jogler C."/>
        </authorList>
    </citation>
    <scope>NUCLEOTIDE SEQUENCE [LARGE SCALE GENOMIC DNA]</scope>
    <source>
        <strain evidence="2 3">Mal64</strain>
    </source>
</reference>
<evidence type="ECO:0008006" key="4">
    <source>
        <dbReference type="Google" id="ProtNLM"/>
    </source>
</evidence>
<proteinExistence type="predicted"/>
<evidence type="ECO:0000313" key="3">
    <source>
        <dbReference type="Proteomes" id="UP000315440"/>
    </source>
</evidence>
<dbReference type="EMBL" id="SJPQ01000001">
    <property type="protein sequence ID" value="TWT90765.1"/>
    <property type="molecule type" value="Genomic_DNA"/>
</dbReference>
<feature type="signal peptide" evidence="1">
    <location>
        <begin position="1"/>
        <end position="25"/>
    </location>
</feature>
<organism evidence="2 3">
    <name type="scientific">Pseudobythopirellula maris</name>
    <dbReference type="NCBI Taxonomy" id="2527991"/>
    <lineage>
        <taxon>Bacteria</taxon>
        <taxon>Pseudomonadati</taxon>
        <taxon>Planctomycetota</taxon>
        <taxon>Planctomycetia</taxon>
        <taxon>Pirellulales</taxon>
        <taxon>Lacipirellulaceae</taxon>
        <taxon>Pseudobythopirellula</taxon>
    </lineage>
</organism>
<keyword evidence="1" id="KW-0732">Signal</keyword>
<gene>
    <name evidence="2" type="ORF">Mal64_11620</name>
</gene>
<dbReference type="OrthoDB" id="279430at2"/>
<dbReference type="Proteomes" id="UP000315440">
    <property type="component" value="Unassembled WGS sequence"/>
</dbReference>
<comment type="caution">
    <text evidence="2">The sequence shown here is derived from an EMBL/GenBank/DDBJ whole genome shotgun (WGS) entry which is preliminary data.</text>
</comment>
<protein>
    <recommendedName>
        <fullName evidence="4">PEP-CTERM protein-sorting domain-containing protein</fullName>
    </recommendedName>
</protein>
<feature type="chain" id="PRO_5023003681" description="PEP-CTERM protein-sorting domain-containing protein" evidence="1">
    <location>
        <begin position="26"/>
        <end position="231"/>
    </location>
</feature>
<dbReference type="AlphaFoldDB" id="A0A5C5ZUH3"/>
<name>A0A5C5ZUH3_9BACT</name>
<evidence type="ECO:0000256" key="1">
    <source>
        <dbReference type="SAM" id="SignalP"/>
    </source>
</evidence>
<evidence type="ECO:0000313" key="2">
    <source>
        <dbReference type="EMBL" id="TWT90765.1"/>
    </source>
</evidence>
<accession>A0A5C5ZUH3</accession>
<keyword evidence="3" id="KW-1185">Reference proteome</keyword>
<dbReference type="RefSeq" id="WP_146397937.1">
    <property type="nucleotide sequence ID" value="NZ_SJPQ01000001.1"/>
</dbReference>